<evidence type="ECO:0000256" key="3">
    <source>
        <dbReference type="ARBA" id="ARBA00022475"/>
    </source>
</evidence>
<feature type="transmembrane region" description="Helical" evidence="7">
    <location>
        <begin position="188"/>
        <end position="207"/>
    </location>
</feature>
<keyword evidence="3 7" id="KW-1003">Cell membrane</keyword>
<evidence type="ECO:0000313" key="10">
    <source>
        <dbReference type="Proteomes" id="UP000199086"/>
    </source>
</evidence>
<dbReference type="InterPro" id="IPR032816">
    <property type="entry name" value="VTT_dom"/>
</dbReference>
<organism evidence="9 10">
    <name type="scientific">Raineyella antarctica</name>
    <dbReference type="NCBI Taxonomy" id="1577474"/>
    <lineage>
        <taxon>Bacteria</taxon>
        <taxon>Bacillati</taxon>
        <taxon>Actinomycetota</taxon>
        <taxon>Actinomycetes</taxon>
        <taxon>Propionibacteriales</taxon>
        <taxon>Propionibacteriaceae</taxon>
        <taxon>Raineyella</taxon>
    </lineage>
</organism>
<name>A0A1G6GDK3_9ACTN</name>
<comment type="subcellular location">
    <subcellularLocation>
        <location evidence="1 7">Cell membrane</location>
        <topology evidence="1 7">Multi-pass membrane protein</topology>
    </subcellularLocation>
</comment>
<reference evidence="9 10" key="1">
    <citation type="submission" date="2016-06" db="EMBL/GenBank/DDBJ databases">
        <authorList>
            <person name="Olsen C.W."/>
            <person name="Carey S."/>
            <person name="Hinshaw L."/>
            <person name="Karasin A.I."/>
        </authorList>
    </citation>
    <scope>NUCLEOTIDE SEQUENCE [LARGE SCALE GENOMIC DNA]</scope>
    <source>
        <strain evidence="9 10">LZ-22</strain>
    </source>
</reference>
<dbReference type="InterPro" id="IPR032818">
    <property type="entry name" value="DedA-like"/>
</dbReference>
<evidence type="ECO:0000256" key="1">
    <source>
        <dbReference type="ARBA" id="ARBA00004651"/>
    </source>
</evidence>
<keyword evidence="10" id="KW-1185">Reference proteome</keyword>
<dbReference type="AlphaFoldDB" id="A0A1G6GDK3"/>
<dbReference type="GO" id="GO:0005886">
    <property type="term" value="C:plasma membrane"/>
    <property type="evidence" value="ECO:0007669"/>
    <property type="project" value="UniProtKB-SubCell"/>
</dbReference>
<feature type="transmembrane region" description="Helical" evidence="7">
    <location>
        <begin position="61"/>
        <end position="84"/>
    </location>
</feature>
<evidence type="ECO:0000256" key="6">
    <source>
        <dbReference type="ARBA" id="ARBA00023136"/>
    </source>
</evidence>
<dbReference type="STRING" id="1577474.GA0111570_10184"/>
<evidence type="ECO:0000259" key="8">
    <source>
        <dbReference type="Pfam" id="PF09335"/>
    </source>
</evidence>
<keyword evidence="5 7" id="KW-1133">Transmembrane helix</keyword>
<evidence type="ECO:0000256" key="5">
    <source>
        <dbReference type="ARBA" id="ARBA00022989"/>
    </source>
</evidence>
<feature type="transmembrane region" description="Helical" evidence="7">
    <location>
        <begin position="27"/>
        <end position="49"/>
    </location>
</feature>
<dbReference type="OrthoDB" id="9813426at2"/>
<accession>A0A1G6GDK3</accession>
<dbReference type="PANTHER" id="PTHR30353">
    <property type="entry name" value="INNER MEMBRANE PROTEIN DEDA-RELATED"/>
    <property type="match status" value="1"/>
</dbReference>
<evidence type="ECO:0000313" key="9">
    <source>
        <dbReference type="EMBL" id="SDB79815.1"/>
    </source>
</evidence>
<evidence type="ECO:0000256" key="4">
    <source>
        <dbReference type="ARBA" id="ARBA00022692"/>
    </source>
</evidence>
<dbReference type="PANTHER" id="PTHR30353:SF0">
    <property type="entry name" value="TRANSMEMBRANE PROTEIN"/>
    <property type="match status" value="1"/>
</dbReference>
<dbReference type="Pfam" id="PF09335">
    <property type="entry name" value="VTT_dom"/>
    <property type="match status" value="1"/>
</dbReference>
<gene>
    <name evidence="9" type="ORF">GA0111570_10184</name>
</gene>
<keyword evidence="4 7" id="KW-0812">Transmembrane</keyword>
<feature type="transmembrane region" description="Helical" evidence="7">
    <location>
        <begin position="128"/>
        <end position="147"/>
    </location>
</feature>
<dbReference type="EMBL" id="FMYF01000001">
    <property type="protein sequence ID" value="SDB79815.1"/>
    <property type="molecule type" value="Genomic_DNA"/>
</dbReference>
<dbReference type="Proteomes" id="UP000199086">
    <property type="component" value="Unassembled WGS sequence"/>
</dbReference>
<feature type="transmembrane region" description="Helical" evidence="7">
    <location>
        <begin position="159"/>
        <end position="182"/>
    </location>
</feature>
<evidence type="ECO:0000256" key="2">
    <source>
        <dbReference type="ARBA" id="ARBA00010792"/>
    </source>
</evidence>
<dbReference type="RefSeq" id="WP_092605260.1">
    <property type="nucleotide sequence ID" value="NZ_FMYF01000001.1"/>
</dbReference>
<evidence type="ECO:0000256" key="7">
    <source>
        <dbReference type="RuleBase" id="RU367016"/>
    </source>
</evidence>
<comment type="similarity">
    <text evidence="2 7">Belongs to the DedA family.</text>
</comment>
<protein>
    <submittedName>
        <fullName evidence="9">Membrane-associated protein</fullName>
    </submittedName>
</protein>
<feature type="domain" description="VTT" evidence="8">
    <location>
        <begin position="50"/>
        <end position="174"/>
    </location>
</feature>
<sequence length="226" mass="24652">MDFLALTPLAIPGLHYLGDPAALLHQLGPWALVGIALMVFIESGLLFPFLPGDSLIFTAGLLHFSLGLNLWVLIGVTFVCAFLGDQAGYFLGSRFGRGLFKDDARVLKTEHLTRAEQFFHRYGGRSLVMARFVPVVRTYVPLVAGMVRHPYRHFLGWNALGGLLWVAIMSIAGATLGGFAIIANHVDVIAIVIVLVSLIPVFLQLLATRRDSGARRAVESVESEEV</sequence>
<proteinExistence type="inferred from homology"/>
<keyword evidence="6 7" id="KW-0472">Membrane</keyword>